<gene>
    <name evidence="3" type="ORF">OU798_09760</name>
</gene>
<keyword evidence="4" id="KW-1185">Reference proteome</keyword>
<evidence type="ECO:0000256" key="2">
    <source>
        <dbReference type="SAM" id="SignalP"/>
    </source>
</evidence>
<name>A0A9X3J5P7_9BACT</name>
<dbReference type="Proteomes" id="UP001145087">
    <property type="component" value="Unassembled WGS sequence"/>
</dbReference>
<dbReference type="EMBL" id="JAPOHD010000020">
    <property type="protein sequence ID" value="MCY1720628.1"/>
    <property type="molecule type" value="Genomic_DNA"/>
</dbReference>
<dbReference type="PROSITE" id="PS51257">
    <property type="entry name" value="PROKAR_LIPOPROTEIN"/>
    <property type="match status" value="1"/>
</dbReference>
<evidence type="ECO:0000256" key="1">
    <source>
        <dbReference type="SAM" id="MobiDB-lite"/>
    </source>
</evidence>
<accession>A0A9X3J5P7</accession>
<protein>
    <recommendedName>
        <fullName evidence="5">RHS repeat protein</fullName>
    </recommendedName>
</protein>
<reference evidence="3" key="1">
    <citation type="submission" date="2022-11" db="EMBL/GenBank/DDBJ databases">
        <title>Marilongibacter aestuarii gen. nov., sp. nov., isolated from tidal flat sediment.</title>
        <authorList>
            <person name="Jiayan W."/>
        </authorList>
    </citation>
    <scope>NUCLEOTIDE SEQUENCE</scope>
    <source>
        <strain evidence="3">Z1-6</strain>
    </source>
</reference>
<keyword evidence="2" id="KW-0732">Signal</keyword>
<evidence type="ECO:0000313" key="3">
    <source>
        <dbReference type="EMBL" id="MCY1720628.1"/>
    </source>
</evidence>
<feature type="chain" id="PRO_5040874158" description="RHS repeat protein" evidence="2">
    <location>
        <begin position="24"/>
        <end position="353"/>
    </location>
</feature>
<evidence type="ECO:0000313" key="4">
    <source>
        <dbReference type="Proteomes" id="UP001145087"/>
    </source>
</evidence>
<comment type="caution">
    <text evidence="3">The sequence shown here is derived from an EMBL/GenBank/DDBJ whole genome shotgun (WGS) entry which is preliminary data.</text>
</comment>
<dbReference type="AlphaFoldDB" id="A0A9X3J5P7"/>
<organism evidence="3 4">
    <name type="scientific">Draconibacterium aestuarii</name>
    <dbReference type="NCBI Taxonomy" id="2998507"/>
    <lineage>
        <taxon>Bacteria</taxon>
        <taxon>Pseudomonadati</taxon>
        <taxon>Bacteroidota</taxon>
        <taxon>Bacteroidia</taxon>
        <taxon>Marinilabiliales</taxon>
        <taxon>Prolixibacteraceae</taxon>
        <taxon>Draconibacterium</taxon>
    </lineage>
</organism>
<dbReference type="RefSeq" id="WP_343332962.1">
    <property type="nucleotide sequence ID" value="NZ_JAPOHD010000020.1"/>
</dbReference>
<sequence>MKLVKFSLLVVMAVVLFSCNQKQKPVQTVDPNVAYFRHLQFTETPWDIEKGTHQLTVEEAQTVNNYKFTYNDNKQLESVEYNRNGVLLGYSSMRGAAKITYTYEDNKQIKYFSDENGKPAKNGGASVFEYTLNDAGMRVGLRFLDENGEPIENRNNIHNYVWKKLEDGMIQELRYNLANEEIVMNPFCPFYELRFTYDENGYMVRMANYEADTLYNCTEENCGDIGVSYFLFKNTKDGDVLNFSVHNTVGQLSNLFGGWAKRVNVVDENGYVLETTQFDQDDEPLSGKRLPVTTSVYNEYGAIVKRINMDIDKNIANDPENGVAVTEYQYDDEGRRTGSIQYDKDGVEVEKNS</sequence>
<feature type="signal peptide" evidence="2">
    <location>
        <begin position="1"/>
        <end position="23"/>
    </location>
</feature>
<proteinExistence type="predicted"/>
<dbReference type="Gene3D" id="2.180.10.10">
    <property type="entry name" value="RHS repeat-associated core"/>
    <property type="match status" value="1"/>
</dbReference>
<evidence type="ECO:0008006" key="5">
    <source>
        <dbReference type="Google" id="ProtNLM"/>
    </source>
</evidence>
<feature type="region of interest" description="Disordered" evidence="1">
    <location>
        <begin position="334"/>
        <end position="353"/>
    </location>
</feature>